<organism evidence="1 2">
    <name type="scientific">Rhodococcus erythropolis</name>
    <name type="common">Arthrobacter picolinophilus</name>
    <dbReference type="NCBI Taxonomy" id="1833"/>
    <lineage>
        <taxon>Bacteria</taxon>
        <taxon>Bacillati</taxon>
        <taxon>Actinomycetota</taxon>
        <taxon>Actinomycetes</taxon>
        <taxon>Mycobacteriales</taxon>
        <taxon>Nocardiaceae</taxon>
        <taxon>Rhodococcus</taxon>
        <taxon>Rhodococcus erythropolis group</taxon>
    </lineage>
</organism>
<evidence type="ECO:0000313" key="2">
    <source>
        <dbReference type="Proteomes" id="UP000325576"/>
    </source>
</evidence>
<dbReference type="Proteomes" id="UP000325576">
    <property type="component" value="Unassembled WGS sequence"/>
</dbReference>
<reference evidence="1 2" key="1">
    <citation type="journal article" date="2017" name="Poromechanics V (2013)">
        <title>Genomic Characterization of the Arsenic-Tolerant Actinobacterium, &lt;i&gt;Rhodococcus erythropolis&lt;/i&gt; S43.</title>
        <authorList>
            <person name="Retamal-Morales G."/>
            <person name="Mehnert M."/>
            <person name="Schwabe R."/>
            <person name="Tischler D."/>
            <person name="Schloemann M."/>
            <person name="Levican G.J."/>
        </authorList>
    </citation>
    <scope>NUCLEOTIDE SEQUENCE [LARGE SCALE GENOMIC DNA]</scope>
    <source>
        <strain evidence="1 2">S43</strain>
    </source>
</reference>
<dbReference type="EMBL" id="MRBO01000442">
    <property type="protein sequence ID" value="KAB2584377.1"/>
    <property type="molecule type" value="Genomic_DNA"/>
</dbReference>
<evidence type="ECO:0000313" key="1">
    <source>
        <dbReference type="EMBL" id="KAB2584377.1"/>
    </source>
</evidence>
<dbReference type="AlphaFoldDB" id="A0A0C3A8Q3"/>
<accession>A0A0C3A8Q3</accession>
<sequence>MTVVTFVDDVYPHCTGDVVDLSAEELKAIDAAVSKRGIKGYETAKSESVKKAAKPEVKTETKTEKK</sequence>
<name>A0A0C3A8Q3_RHOER</name>
<proteinExistence type="predicted"/>
<protein>
    <submittedName>
        <fullName evidence="1">Uncharacterized protein</fullName>
    </submittedName>
</protein>
<comment type="caution">
    <text evidence="1">The sequence shown here is derived from an EMBL/GenBank/DDBJ whole genome shotgun (WGS) entry which is preliminary data.</text>
</comment>
<gene>
    <name evidence="1" type="ORF">BS297_15670</name>
</gene>